<dbReference type="GO" id="GO:0016829">
    <property type="term" value="F:lyase activity"/>
    <property type="evidence" value="ECO:0007669"/>
    <property type="project" value="UniProtKB-KW"/>
</dbReference>
<gene>
    <name evidence="1" type="ORF">MM415A01495_0013</name>
</gene>
<accession>A0A6M3K498</accession>
<reference evidence="1" key="1">
    <citation type="submission" date="2020-03" db="EMBL/GenBank/DDBJ databases">
        <title>The deep terrestrial virosphere.</title>
        <authorList>
            <person name="Holmfeldt K."/>
            <person name="Nilsson E."/>
            <person name="Simone D."/>
            <person name="Lopez-Fernandez M."/>
            <person name="Wu X."/>
            <person name="de Brujin I."/>
            <person name="Lundin D."/>
            <person name="Andersson A."/>
            <person name="Bertilsson S."/>
            <person name="Dopson M."/>
        </authorList>
    </citation>
    <scope>NUCLEOTIDE SEQUENCE</scope>
    <source>
        <strain evidence="1">MM415A01495</strain>
    </source>
</reference>
<proteinExistence type="predicted"/>
<dbReference type="EMBL" id="MT142229">
    <property type="protein sequence ID" value="QJA76518.1"/>
    <property type="molecule type" value="Genomic_DNA"/>
</dbReference>
<dbReference type="InterPro" id="IPR012334">
    <property type="entry name" value="Pectin_lyas_fold"/>
</dbReference>
<dbReference type="SUPFAM" id="SSF51126">
    <property type="entry name" value="Pectin lyase-like"/>
    <property type="match status" value="1"/>
</dbReference>
<name>A0A6M3K498_9ZZZZ</name>
<sequence>MKKLFIALCLILALSTSAKAEFFSDVILTGTQGIWVDARSYSSLGAAITAIGANDREIVVVSPQVVTTLTVPSNVRLRFLRDGSITNSDQLTINTKNISADNRQIFTGVGNIDFAAGTVLRTAWFSNIETAFALTVNDTVTLIVSKATNVTASYSPGNNVTLKWEAAGNILTANVGVTISNIGQIEAGNYQILAGAGNFRFRDGPELNLTWFPTLRAAITWINTNKATLVANASHPVDFSDSIPSNINVQIRIGGELSVSPGITLTIANAKQIDIGPYYFDPFAGTGSVAITGGLTYTPATTLTAAVLNSFFAGSGFASAAEITIGTESNKVIAPDQLYLTNYEIDALKYGSGTSFTQATIQSALTAIGTSNKVTLLIRPGTWPIISNADWSAYTNVTFKIVPGAVFSGAFAITFPAGTVLPSAAFSDLSAAKVLIGTSNVTLEINKSETISADLTLVATTSIRPIKGNILTIATTKTLTLNGPFEAGLYQVFNCLGTGKVTFGARSITVGYPEWFGDCTVDASTAIQALLDKSNITFVSFAQGTYTVGTTIQIDRAVHIKGAGKVLTTLQASGAGIGSVISVGVLSTTNVDFVTIDDLTIHANGSSYCLYGYMPHAIISRIYARGASIAGIALEGWCVRISESIVGYNTGDGIRTIGLGGYSHALVISQCVIFLNSGWGFFAVEAGGQVSFLDNAWEENKKGAIYAWGEAVTLGGANHFEDNAEVGWDFTSPVALNIKANIIANGSSVSTTIGYAYPAKVVVNNTQSSNTYATYLVYAIGPELLEMSGNYCGSGTVALLGMYGGTSTYGDPRNITIGQNFGFSSLVSLNTITGEVINYNYLSSIYIAKSLQRNIAVTALSTWTKVVDTGAASTYQVSAVTFPEDPNVTVYEIIDADSAGSDYYGFTINAANYPSLHGKYVVWSCHVKATAPATSVYLRTRGVNDGGTLAAAGWKVVSRLFLFPATGTLVFGFWKLGAGGSVQVATPVLTELGGSIKEQMDRVK</sequence>
<dbReference type="AlphaFoldDB" id="A0A6M3K498"/>
<protein>
    <submittedName>
        <fullName evidence="1">Putative pectate lyase</fullName>
    </submittedName>
</protein>
<evidence type="ECO:0000313" key="1">
    <source>
        <dbReference type="EMBL" id="QJA76518.1"/>
    </source>
</evidence>
<keyword evidence="1" id="KW-0456">Lyase</keyword>
<dbReference type="InterPro" id="IPR011050">
    <property type="entry name" value="Pectin_lyase_fold/virulence"/>
</dbReference>
<organism evidence="1">
    <name type="scientific">viral metagenome</name>
    <dbReference type="NCBI Taxonomy" id="1070528"/>
    <lineage>
        <taxon>unclassified sequences</taxon>
        <taxon>metagenomes</taxon>
        <taxon>organismal metagenomes</taxon>
    </lineage>
</organism>
<dbReference type="Gene3D" id="2.160.20.10">
    <property type="entry name" value="Single-stranded right-handed beta-helix, Pectin lyase-like"/>
    <property type="match status" value="1"/>
</dbReference>